<dbReference type="Ensembl" id="ENSBJAT00000015899.1">
    <property type="protein sequence ID" value="ENSBJAP00000015478.1"/>
    <property type="gene ID" value="ENSBJAG00000010228.1"/>
</dbReference>
<dbReference type="GO" id="GO:0005829">
    <property type="term" value="C:cytosol"/>
    <property type="evidence" value="ECO:0007669"/>
    <property type="project" value="TreeGrafter"/>
</dbReference>
<dbReference type="InterPro" id="IPR035994">
    <property type="entry name" value="Nucleoside_phosphorylase_sf"/>
</dbReference>
<dbReference type="AlphaFoldDB" id="A0A8C0BER3"/>
<proteinExistence type="inferred from homology"/>
<keyword evidence="5" id="KW-1185">Reference proteome</keyword>
<evidence type="ECO:0000313" key="5">
    <source>
        <dbReference type="Proteomes" id="UP000694555"/>
    </source>
</evidence>
<dbReference type="PANTHER" id="PTHR43691">
    <property type="entry name" value="URIDINE PHOSPHORYLASE"/>
    <property type="match status" value="1"/>
</dbReference>
<dbReference type="Pfam" id="PF01048">
    <property type="entry name" value="PNP_UDP_1"/>
    <property type="match status" value="1"/>
</dbReference>
<dbReference type="NCBIfam" id="TIGR01719">
    <property type="entry name" value="euk_UDPppase"/>
    <property type="match status" value="1"/>
</dbReference>
<dbReference type="Gene3D" id="3.40.50.1580">
    <property type="entry name" value="Nucleoside phosphorylase domain"/>
    <property type="match status" value="1"/>
</dbReference>
<evidence type="ECO:0000259" key="3">
    <source>
        <dbReference type="Pfam" id="PF01048"/>
    </source>
</evidence>
<reference evidence="4" key="2">
    <citation type="submission" date="2025-09" db="UniProtKB">
        <authorList>
            <consortium name="Ensembl"/>
        </authorList>
    </citation>
    <scope>IDENTIFICATION</scope>
</reference>
<organism evidence="4 5">
    <name type="scientific">Buteo japonicus</name>
    <dbReference type="NCBI Taxonomy" id="224669"/>
    <lineage>
        <taxon>Eukaryota</taxon>
        <taxon>Metazoa</taxon>
        <taxon>Chordata</taxon>
        <taxon>Craniata</taxon>
        <taxon>Vertebrata</taxon>
        <taxon>Euteleostomi</taxon>
        <taxon>Archelosauria</taxon>
        <taxon>Archosauria</taxon>
        <taxon>Dinosauria</taxon>
        <taxon>Saurischia</taxon>
        <taxon>Theropoda</taxon>
        <taxon>Coelurosauria</taxon>
        <taxon>Aves</taxon>
        <taxon>Neognathae</taxon>
        <taxon>Neoaves</taxon>
        <taxon>Telluraves</taxon>
        <taxon>Accipitrimorphae</taxon>
        <taxon>Accipitriformes</taxon>
        <taxon>Accipitridae</taxon>
        <taxon>Accipitrinae</taxon>
        <taxon>Buteo</taxon>
    </lineage>
</organism>
<dbReference type="InterPro" id="IPR000845">
    <property type="entry name" value="Nucleoside_phosphorylase_d"/>
</dbReference>
<protein>
    <submittedName>
        <fullName evidence="4">Uridine phosphorylase 2</fullName>
    </submittedName>
</protein>
<dbReference type="GO" id="GO:0006218">
    <property type="term" value="P:uridine catabolic process"/>
    <property type="evidence" value="ECO:0007669"/>
    <property type="project" value="TreeGrafter"/>
</dbReference>
<dbReference type="Proteomes" id="UP000694555">
    <property type="component" value="Unplaced"/>
</dbReference>
<evidence type="ECO:0000256" key="2">
    <source>
        <dbReference type="SAM" id="MobiDB-lite"/>
    </source>
</evidence>
<feature type="region of interest" description="Disordered" evidence="2">
    <location>
        <begin position="297"/>
        <end position="318"/>
    </location>
</feature>
<dbReference type="PANTHER" id="PTHR43691:SF8">
    <property type="entry name" value="URIDINE PHOSPHORYLASE 2"/>
    <property type="match status" value="1"/>
</dbReference>
<feature type="domain" description="Nucleoside phosphorylase" evidence="3">
    <location>
        <begin position="57"/>
        <end position="270"/>
    </location>
</feature>
<name>A0A8C0BER3_9AVES</name>
<accession>A0A8C0BER3</accession>
<comment type="similarity">
    <text evidence="1">Belongs to the PNP/UDP phosphorylase family.</text>
</comment>
<dbReference type="GO" id="GO:0009166">
    <property type="term" value="P:nucleotide catabolic process"/>
    <property type="evidence" value="ECO:0007669"/>
    <property type="project" value="InterPro"/>
</dbReference>
<dbReference type="InterPro" id="IPR010059">
    <property type="entry name" value="Uridine_phosphorylase_euk"/>
</dbReference>
<evidence type="ECO:0000256" key="1">
    <source>
        <dbReference type="ARBA" id="ARBA00010456"/>
    </source>
</evidence>
<evidence type="ECO:0000313" key="4">
    <source>
        <dbReference type="Ensembl" id="ENSBJAP00000015478.1"/>
    </source>
</evidence>
<reference evidence="4" key="1">
    <citation type="submission" date="2025-08" db="UniProtKB">
        <authorList>
            <consortium name="Ensembl"/>
        </authorList>
    </citation>
    <scope>IDENTIFICATION</scope>
</reference>
<dbReference type="SUPFAM" id="SSF53167">
    <property type="entry name" value="Purine and uridine phosphorylases"/>
    <property type="match status" value="1"/>
</dbReference>
<sequence>SGTRGGKGERAEGDRRCCGPVHIKNPHLDSMEENVLYHLDLGKKTHNLPAMFGDIKLVCVGSSPNRMRAFAQFMHKQLGLVGEMGRTWQTSTQGWTGALHQCKYRAALDRTHGMGTPSISIMLQEELIKLLHHAKCRDVTIIRISTSGGLGIEAGSVVITDMAVDNSFQPRFELVVLGDMVVRSTELDKDLVGELPACSKEIPDLPTLVGHTMCTYDFYKGQGRLDRALCSFSSEKKLEYLKRAYDASMRNIETESSVFAALCGLCGQCFKARVREVVCTALLDRLEGDQIRGVPAAAPAPHRSLRPKAPGAEPSGGKHAFLHKLMGDAA</sequence>
<dbReference type="GO" id="GO:0004850">
    <property type="term" value="F:uridine phosphorylase activity"/>
    <property type="evidence" value="ECO:0007669"/>
    <property type="project" value="InterPro"/>
</dbReference>